<dbReference type="RefSeq" id="WP_067773785.1">
    <property type="nucleotide sequence ID" value="NZ_LIGX01000014.1"/>
</dbReference>
<keyword evidence="2" id="KW-0645">Protease</keyword>
<feature type="signal peptide" evidence="1">
    <location>
        <begin position="1"/>
        <end position="21"/>
    </location>
</feature>
<keyword evidence="1" id="KW-0732">Signal</keyword>
<dbReference type="GO" id="GO:0004190">
    <property type="term" value="F:aspartic-type endopeptidase activity"/>
    <property type="evidence" value="ECO:0007669"/>
    <property type="project" value="InterPro"/>
</dbReference>
<dbReference type="GO" id="GO:0006508">
    <property type="term" value="P:proteolysis"/>
    <property type="evidence" value="ECO:0007669"/>
    <property type="project" value="UniProtKB-KW"/>
</dbReference>
<dbReference type="Proteomes" id="UP000176204">
    <property type="component" value="Chromosome I"/>
</dbReference>
<dbReference type="InterPro" id="IPR001969">
    <property type="entry name" value="Aspartic_peptidase_AS"/>
</dbReference>
<proteinExistence type="predicted"/>
<evidence type="ECO:0000313" key="3">
    <source>
        <dbReference type="Proteomes" id="UP000176204"/>
    </source>
</evidence>
<keyword evidence="2" id="KW-0378">Hydrolase</keyword>
<reference evidence="3" key="1">
    <citation type="submission" date="2016-09" db="EMBL/GenBank/DDBJ databases">
        <authorList>
            <person name="Koehorst J."/>
        </authorList>
    </citation>
    <scope>NUCLEOTIDE SEQUENCE [LARGE SCALE GENOMIC DNA]</scope>
</reference>
<dbReference type="Gene3D" id="2.40.70.10">
    <property type="entry name" value="Acid Proteases"/>
    <property type="match status" value="2"/>
</dbReference>
<feature type="chain" id="PRO_5014266546" evidence="1">
    <location>
        <begin position="22"/>
        <end position="311"/>
    </location>
</feature>
<organism evidence="2 3">
    <name type="scientific">Akkermansia glycaniphila</name>
    <dbReference type="NCBI Taxonomy" id="1679444"/>
    <lineage>
        <taxon>Bacteria</taxon>
        <taxon>Pseudomonadati</taxon>
        <taxon>Verrucomicrobiota</taxon>
        <taxon>Verrucomicrobiia</taxon>
        <taxon>Verrucomicrobiales</taxon>
        <taxon>Akkermansiaceae</taxon>
        <taxon>Akkermansia</taxon>
    </lineage>
</organism>
<dbReference type="InterPro" id="IPR021109">
    <property type="entry name" value="Peptidase_aspartic_dom_sf"/>
</dbReference>
<evidence type="ECO:0000313" key="2">
    <source>
        <dbReference type="EMBL" id="SEH74583.1"/>
    </source>
</evidence>
<keyword evidence="3" id="KW-1185">Reference proteome</keyword>
<name>A0A1C7PDG6_9BACT</name>
<dbReference type="CDD" id="cd05483">
    <property type="entry name" value="retropepsin_like_bacteria"/>
    <property type="match status" value="1"/>
</dbReference>
<dbReference type="KEGG" id="agl:PYTT_0404"/>
<dbReference type="OrthoDB" id="5975497at2"/>
<protein>
    <submittedName>
        <fullName evidence="2">Eukaryotic and viral aspartyl proteases active site</fullName>
    </submittedName>
</protein>
<dbReference type="EMBL" id="LT629973">
    <property type="protein sequence ID" value="SEH74583.1"/>
    <property type="molecule type" value="Genomic_DNA"/>
</dbReference>
<evidence type="ECO:0000256" key="1">
    <source>
        <dbReference type="SAM" id="SignalP"/>
    </source>
</evidence>
<dbReference type="AlphaFoldDB" id="A0A1C7PDG6"/>
<dbReference type="STRING" id="1679444.PYTT_0404"/>
<dbReference type="InterPro" id="IPR034122">
    <property type="entry name" value="Retropepsin-like_bacterial"/>
</dbReference>
<dbReference type="SUPFAM" id="SSF50630">
    <property type="entry name" value="Acid proteases"/>
    <property type="match status" value="2"/>
</dbReference>
<dbReference type="PROSITE" id="PS00141">
    <property type="entry name" value="ASP_PROTEASE"/>
    <property type="match status" value="1"/>
</dbReference>
<accession>A0A1C7PDG6</accession>
<sequence>MIRTILTTAACVACAGIPTFAAEEKPYTATETAATVLVDKTAVIEDHLPIEINRSTNQFITTAKIDGIEGRYIIDTGATHTTLASEYVAEKMPQAELVPVQIQGSTNVKNGQKIMFGSIDLGPMHFQHFPLFVTSLKPVNTMMEKPIAGILGTTTFLQNPLPFIFSAKNAKVCWSKKYPAFPCAMRGSFDDNMRFISMAKAGGKDIPLLLDTGSSITIVPHGTWEPDAEQATHMKSADINSASTDKMQRGKPMDLDLGGGLVLKNIRPWIAAPGAPGQIGMDILQHFDFCIARKNGNFTITARMHEPENRQ</sequence>
<gene>
    <name evidence="2" type="ORF">PYTT_0404</name>
</gene>
<dbReference type="Pfam" id="PF13650">
    <property type="entry name" value="Asp_protease_2"/>
    <property type="match status" value="1"/>
</dbReference>